<dbReference type="Pfam" id="PF12680">
    <property type="entry name" value="SnoaL_2"/>
    <property type="match status" value="1"/>
</dbReference>
<dbReference type="PANTHER" id="PTHR41252:SF1">
    <property type="entry name" value="BLR2505 PROTEIN"/>
    <property type="match status" value="1"/>
</dbReference>
<dbReference type="InterPro" id="IPR037401">
    <property type="entry name" value="SnoaL-like"/>
</dbReference>
<sequence length="133" mass="14170">MRTNREIIAAHYDAAAHGDLAGMTADFAPEIRWIEAEGFPTAGRYTGADEIGASVFAAIATDWDGFGMHADELLESGDTVVALGRYRGIHRRTGRALDARAVHVWRLADGAITGFEQIADTRLVADAAEAVGA</sequence>
<feature type="domain" description="SnoaL-like" evidence="1">
    <location>
        <begin position="9"/>
        <end position="113"/>
    </location>
</feature>
<protein>
    <submittedName>
        <fullName evidence="2">Nuclear transport factor 2 family protein</fullName>
    </submittedName>
</protein>
<name>A0ABY4BYS4_9MICO</name>
<dbReference type="InterPro" id="IPR032710">
    <property type="entry name" value="NTF2-like_dom_sf"/>
</dbReference>
<evidence type="ECO:0000313" key="3">
    <source>
        <dbReference type="Proteomes" id="UP000832097"/>
    </source>
</evidence>
<dbReference type="Gene3D" id="3.10.450.50">
    <property type="match status" value="1"/>
</dbReference>
<keyword evidence="3" id="KW-1185">Reference proteome</keyword>
<dbReference type="PANTHER" id="PTHR41252">
    <property type="entry name" value="BLR2505 PROTEIN"/>
    <property type="match status" value="1"/>
</dbReference>
<organism evidence="2 3">
    <name type="scientific">Agromyces larvae</name>
    <dbReference type="NCBI Taxonomy" id="2929802"/>
    <lineage>
        <taxon>Bacteria</taxon>
        <taxon>Bacillati</taxon>
        <taxon>Actinomycetota</taxon>
        <taxon>Actinomycetes</taxon>
        <taxon>Micrococcales</taxon>
        <taxon>Microbacteriaceae</taxon>
        <taxon>Agromyces</taxon>
    </lineage>
</organism>
<dbReference type="SUPFAM" id="SSF54427">
    <property type="entry name" value="NTF2-like"/>
    <property type="match status" value="1"/>
</dbReference>
<gene>
    <name evidence="2" type="ORF">MTO99_00940</name>
</gene>
<accession>A0ABY4BYS4</accession>
<dbReference type="RefSeq" id="WP_243556172.1">
    <property type="nucleotide sequence ID" value="NZ_CP094528.1"/>
</dbReference>
<dbReference type="Proteomes" id="UP000832097">
    <property type="component" value="Chromosome"/>
</dbReference>
<evidence type="ECO:0000313" key="2">
    <source>
        <dbReference type="EMBL" id="UOE44391.1"/>
    </source>
</evidence>
<evidence type="ECO:0000259" key="1">
    <source>
        <dbReference type="Pfam" id="PF12680"/>
    </source>
</evidence>
<proteinExistence type="predicted"/>
<reference evidence="2 3" key="1">
    <citation type="submission" date="2022-03" db="EMBL/GenBank/DDBJ databases">
        <title>Mucilaginibacter sp. isolated from the gut of Protaetia brevitarsis seulensis larvae.</title>
        <authorList>
            <person name="Won M."/>
            <person name="Kim S.-J."/>
            <person name="Kwon S.-W."/>
        </authorList>
    </citation>
    <scope>NUCLEOTIDE SEQUENCE [LARGE SCALE GENOMIC DNA]</scope>
    <source>
        <strain evidence="2 3">CFWR-12</strain>
    </source>
</reference>
<dbReference type="EMBL" id="CP094528">
    <property type="protein sequence ID" value="UOE44391.1"/>
    <property type="molecule type" value="Genomic_DNA"/>
</dbReference>